<dbReference type="Pfam" id="PF01694">
    <property type="entry name" value="Rhomboid"/>
    <property type="match status" value="1"/>
</dbReference>
<dbReference type="PANTHER" id="PTHR43731">
    <property type="entry name" value="RHOMBOID PROTEASE"/>
    <property type="match status" value="1"/>
</dbReference>
<evidence type="ECO:0000256" key="1">
    <source>
        <dbReference type="ARBA" id="ARBA00004141"/>
    </source>
</evidence>
<dbReference type="InterPro" id="IPR022764">
    <property type="entry name" value="Peptidase_S54_rhomboid_dom"/>
</dbReference>
<dbReference type="GO" id="GO:0004252">
    <property type="term" value="F:serine-type endopeptidase activity"/>
    <property type="evidence" value="ECO:0007669"/>
    <property type="project" value="InterPro"/>
</dbReference>
<comment type="caution">
    <text evidence="9">The sequence shown here is derived from an EMBL/GenBank/DDBJ whole genome shotgun (WGS) entry which is preliminary data.</text>
</comment>
<feature type="transmembrane region" description="Helical" evidence="7">
    <location>
        <begin position="157"/>
        <end position="180"/>
    </location>
</feature>
<dbReference type="Proteomes" id="UP001210211">
    <property type="component" value="Unassembled WGS sequence"/>
</dbReference>
<dbReference type="SUPFAM" id="SSF144091">
    <property type="entry name" value="Rhomboid-like"/>
    <property type="match status" value="1"/>
</dbReference>
<keyword evidence="5 7" id="KW-1133">Transmembrane helix</keyword>
<evidence type="ECO:0000256" key="6">
    <source>
        <dbReference type="ARBA" id="ARBA00023136"/>
    </source>
</evidence>
<comment type="subcellular location">
    <subcellularLocation>
        <location evidence="1">Membrane</location>
        <topology evidence="1">Multi-pass membrane protein</topology>
    </subcellularLocation>
</comment>
<organism evidence="9 10">
    <name type="scientific">Rhynchospora tenuis</name>
    <dbReference type="NCBI Taxonomy" id="198213"/>
    <lineage>
        <taxon>Eukaryota</taxon>
        <taxon>Viridiplantae</taxon>
        <taxon>Streptophyta</taxon>
        <taxon>Embryophyta</taxon>
        <taxon>Tracheophyta</taxon>
        <taxon>Spermatophyta</taxon>
        <taxon>Magnoliopsida</taxon>
        <taxon>Liliopsida</taxon>
        <taxon>Poales</taxon>
        <taxon>Cyperaceae</taxon>
        <taxon>Cyperoideae</taxon>
        <taxon>Rhynchosporeae</taxon>
        <taxon>Rhynchospora</taxon>
    </lineage>
</organism>
<dbReference type="GO" id="GO:0016020">
    <property type="term" value="C:membrane"/>
    <property type="evidence" value="ECO:0007669"/>
    <property type="project" value="UniProtKB-SubCell"/>
</dbReference>
<dbReference type="InterPro" id="IPR035952">
    <property type="entry name" value="Rhomboid-like_sf"/>
</dbReference>
<evidence type="ECO:0000259" key="8">
    <source>
        <dbReference type="Pfam" id="PF01694"/>
    </source>
</evidence>
<dbReference type="EMBL" id="JAMRDG010000001">
    <property type="protein sequence ID" value="KAJ3698762.1"/>
    <property type="molecule type" value="Genomic_DNA"/>
</dbReference>
<gene>
    <name evidence="9" type="ORF">LUZ61_002467</name>
</gene>
<protein>
    <recommendedName>
        <fullName evidence="8">Peptidase S54 rhomboid domain-containing protein</fullName>
    </recommendedName>
</protein>
<evidence type="ECO:0000256" key="4">
    <source>
        <dbReference type="ARBA" id="ARBA00022801"/>
    </source>
</evidence>
<feature type="transmembrane region" description="Helical" evidence="7">
    <location>
        <begin position="192"/>
        <end position="212"/>
    </location>
</feature>
<keyword evidence="10" id="KW-1185">Reference proteome</keyword>
<evidence type="ECO:0000313" key="9">
    <source>
        <dbReference type="EMBL" id="KAJ3698762.1"/>
    </source>
</evidence>
<sequence length="299" mass="33269">MTRRLLSSYFRRVLNPATTPSPKPFSSHTSQQNPLSQGHLFSWQLKPNRNFFFSTYKHSRGQFIAQSRNALPIGRLLTRGAHWLSFSFQRPGGPGQVHSSMRRSRLNQILTPTGVALLLIGANVAVFVLWKHADPSFMRKHFMVSLDNFKSGRLHTLITSAFSHSALDHMGVNMFCLYYFGGIIARLFGPKFLLFLYLGGALGGSIFFLGFAGRNSPGVSALGASSALNAIAFMWILYAKHAHWMSLNPVRTVLMGAILITSDAWKFYKGDEMGLTNFGGDIVAGILWAGIRKKNLNKL</sequence>
<dbReference type="AlphaFoldDB" id="A0AAD5ZIY5"/>
<dbReference type="PANTHER" id="PTHR43731:SF14">
    <property type="entry name" value="PRESENILIN-ASSOCIATED RHOMBOID-LIKE PROTEIN, MITOCHONDRIAL"/>
    <property type="match status" value="1"/>
</dbReference>
<proteinExistence type="inferred from homology"/>
<evidence type="ECO:0000256" key="7">
    <source>
        <dbReference type="SAM" id="Phobius"/>
    </source>
</evidence>
<evidence type="ECO:0000256" key="3">
    <source>
        <dbReference type="ARBA" id="ARBA00022692"/>
    </source>
</evidence>
<keyword evidence="4" id="KW-0378">Hydrolase</keyword>
<feature type="transmembrane region" description="Helical" evidence="7">
    <location>
        <begin position="218"/>
        <end position="238"/>
    </location>
</feature>
<dbReference type="Gene3D" id="1.20.1540.10">
    <property type="entry name" value="Rhomboid-like"/>
    <property type="match status" value="1"/>
</dbReference>
<feature type="transmembrane region" description="Helical" evidence="7">
    <location>
        <begin position="109"/>
        <end position="130"/>
    </location>
</feature>
<feature type="domain" description="Peptidase S54 rhomboid" evidence="8">
    <location>
        <begin position="152"/>
        <end position="289"/>
    </location>
</feature>
<dbReference type="InterPro" id="IPR050925">
    <property type="entry name" value="Rhomboid_protease_S54"/>
</dbReference>
<keyword evidence="6 7" id="KW-0472">Membrane</keyword>
<comment type="similarity">
    <text evidence="2">Belongs to the peptidase S54 family.</text>
</comment>
<reference evidence="9 10" key="1">
    <citation type="journal article" date="2022" name="Cell">
        <title>Repeat-based holocentromeres influence genome architecture and karyotype evolution.</title>
        <authorList>
            <person name="Hofstatter P.G."/>
            <person name="Thangavel G."/>
            <person name="Lux T."/>
            <person name="Neumann P."/>
            <person name="Vondrak T."/>
            <person name="Novak P."/>
            <person name="Zhang M."/>
            <person name="Costa L."/>
            <person name="Castellani M."/>
            <person name="Scott A."/>
            <person name="Toegelov H."/>
            <person name="Fuchs J."/>
            <person name="Mata-Sucre Y."/>
            <person name="Dias Y."/>
            <person name="Vanzela A.L.L."/>
            <person name="Huettel B."/>
            <person name="Almeida C.C.S."/>
            <person name="Simkova H."/>
            <person name="Souza G."/>
            <person name="Pedrosa-Harand A."/>
            <person name="Macas J."/>
            <person name="Mayer K.F.X."/>
            <person name="Houben A."/>
            <person name="Marques A."/>
        </authorList>
    </citation>
    <scope>NUCLEOTIDE SEQUENCE [LARGE SCALE GENOMIC DNA]</scope>
    <source>
        <strain evidence="9">RhyTen1mFocal</strain>
    </source>
</reference>
<evidence type="ECO:0000256" key="2">
    <source>
        <dbReference type="ARBA" id="ARBA00009045"/>
    </source>
</evidence>
<accession>A0AAD5ZIY5</accession>
<evidence type="ECO:0000313" key="10">
    <source>
        <dbReference type="Proteomes" id="UP001210211"/>
    </source>
</evidence>
<keyword evidence="3 7" id="KW-0812">Transmembrane</keyword>
<name>A0AAD5ZIY5_9POAL</name>
<evidence type="ECO:0000256" key="5">
    <source>
        <dbReference type="ARBA" id="ARBA00022989"/>
    </source>
</evidence>